<feature type="compositionally biased region" description="Low complexity" evidence="5">
    <location>
        <begin position="30"/>
        <end position="48"/>
    </location>
</feature>
<reference evidence="9" key="1">
    <citation type="journal article" date="2023" name="Commun. Biol.">
        <title>Genome analysis of Parmales, the sister group of diatoms, reveals the evolutionary specialization of diatoms from phago-mixotrophs to photoautotrophs.</title>
        <authorList>
            <person name="Ban H."/>
            <person name="Sato S."/>
            <person name="Yoshikawa S."/>
            <person name="Yamada K."/>
            <person name="Nakamura Y."/>
            <person name="Ichinomiya M."/>
            <person name="Sato N."/>
            <person name="Blanc-Mathieu R."/>
            <person name="Endo H."/>
            <person name="Kuwata A."/>
            <person name="Ogata H."/>
        </authorList>
    </citation>
    <scope>NUCLEOTIDE SEQUENCE [LARGE SCALE GENOMIC DNA]</scope>
    <source>
        <strain evidence="9">NIES 3700</strain>
    </source>
</reference>
<evidence type="ECO:0000256" key="3">
    <source>
        <dbReference type="ARBA" id="ARBA00022833"/>
    </source>
</evidence>
<feature type="domain" description="4Fe-4S ferredoxin-type" evidence="7">
    <location>
        <begin position="433"/>
        <end position="463"/>
    </location>
</feature>
<dbReference type="InterPro" id="IPR000306">
    <property type="entry name" value="Znf_FYVE"/>
</dbReference>
<evidence type="ECO:0000256" key="4">
    <source>
        <dbReference type="PROSITE-ProRule" id="PRU00091"/>
    </source>
</evidence>
<gene>
    <name evidence="8" type="ORF">TrLO_g11330</name>
</gene>
<evidence type="ECO:0000313" key="9">
    <source>
        <dbReference type="Proteomes" id="UP001165122"/>
    </source>
</evidence>
<evidence type="ECO:0008006" key="10">
    <source>
        <dbReference type="Google" id="ProtNLM"/>
    </source>
</evidence>
<keyword evidence="1" id="KW-0479">Metal-binding</keyword>
<feature type="region of interest" description="Disordered" evidence="5">
    <location>
        <begin position="215"/>
        <end position="254"/>
    </location>
</feature>
<name>A0A9W7C6P6_9STRA</name>
<dbReference type="InterPro" id="IPR017455">
    <property type="entry name" value="Znf_FYVE-rel"/>
</dbReference>
<feature type="compositionally biased region" description="Gly residues" evidence="5">
    <location>
        <begin position="81"/>
        <end position="100"/>
    </location>
</feature>
<dbReference type="CDD" id="cd00065">
    <property type="entry name" value="FYVE_like_SF"/>
    <property type="match status" value="1"/>
</dbReference>
<dbReference type="Pfam" id="PF01363">
    <property type="entry name" value="FYVE"/>
    <property type="match status" value="1"/>
</dbReference>
<comment type="caution">
    <text evidence="8">The sequence shown here is derived from an EMBL/GenBank/DDBJ whole genome shotgun (WGS) entry which is preliminary data.</text>
</comment>
<accession>A0A9W7C6P6</accession>
<dbReference type="Gene3D" id="2.30.29.30">
    <property type="entry name" value="Pleckstrin-homology domain (PH domain)/Phosphotyrosine-binding domain (PTB)"/>
    <property type="match status" value="1"/>
</dbReference>
<keyword evidence="9" id="KW-1185">Reference proteome</keyword>
<proteinExistence type="predicted"/>
<feature type="compositionally biased region" description="Low complexity" evidence="5">
    <location>
        <begin position="101"/>
        <end position="122"/>
    </location>
</feature>
<dbReference type="GO" id="GO:0008270">
    <property type="term" value="F:zinc ion binding"/>
    <property type="evidence" value="ECO:0007669"/>
    <property type="project" value="UniProtKB-KW"/>
</dbReference>
<dbReference type="InterPro" id="IPR052113">
    <property type="entry name" value="FYVE-type_Zinc_Finger"/>
</dbReference>
<dbReference type="PANTHER" id="PTHR39490:SF8">
    <property type="entry name" value="ZINC FINGER FYVE DOMAIN-CONTAINING PROTEIN 21"/>
    <property type="match status" value="1"/>
</dbReference>
<organism evidence="8 9">
    <name type="scientific">Triparma laevis f. longispina</name>
    <dbReference type="NCBI Taxonomy" id="1714387"/>
    <lineage>
        <taxon>Eukaryota</taxon>
        <taxon>Sar</taxon>
        <taxon>Stramenopiles</taxon>
        <taxon>Ochrophyta</taxon>
        <taxon>Bolidophyceae</taxon>
        <taxon>Parmales</taxon>
        <taxon>Triparmaceae</taxon>
        <taxon>Triparma</taxon>
    </lineage>
</organism>
<dbReference type="PROSITE" id="PS51379">
    <property type="entry name" value="4FE4S_FER_2"/>
    <property type="match status" value="1"/>
</dbReference>
<keyword evidence="3" id="KW-0862">Zinc</keyword>
<evidence type="ECO:0000259" key="6">
    <source>
        <dbReference type="PROSITE" id="PS50178"/>
    </source>
</evidence>
<evidence type="ECO:0000256" key="2">
    <source>
        <dbReference type="ARBA" id="ARBA00022771"/>
    </source>
</evidence>
<dbReference type="InterPro" id="IPR011993">
    <property type="entry name" value="PH-like_dom_sf"/>
</dbReference>
<feature type="compositionally biased region" description="Low complexity" evidence="5">
    <location>
        <begin position="221"/>
        <end position="235"/>
    </location>
</feature>
<sequence length="498" mass="53137">MSGWVRDPSSGKWGPPQKNPSPTTGTLPVNAALTNGAAAASNGASSFAVKKQPPPMPVRGARGGGGGVAPANNTQQVNSYGGRGFVGGGGGSGGGGGVRGGHSVAANSYNNSSVSSGNESGNMYGSTTSAAPQPLKPAKPSKLSKPSKPAPAPTSNNNDDVGRLASAGKGVFGEMVRRNSQELKISNPTPPQPLATTNAGIAVQNVRRKSIDDGMTNWLMGGSTNNGNSQSQNSSRVQERRPSNTPPLLSTAFGGRRMSNSVVGWDPQQTISFVEEVYMKETGMRRGVEIVKHIGEEHAYIFTAPNWVIKEGSITKFNRAGDTSRPHFFLTNQHLVMCELTTLQKKVKFRQVFKLTDIECKVFNGKLRIMTTVKSFECGKGRENVGEWNEQINSAVDRRRREENLPANYAETLELSPMWGANTLGCEICNRNFTVLIRRHHCRNCGKCVCGTCAFEKVRMDAVNDSKLQRVCNVCAEVLKANRAGGYGGGLGYGAVAW</sequence>
<dbReference type="PROSITE" id="PS50178">
    <property type="entry name" value="ZF_FYVE"/>
    <property type="match status" value="1"/>
</dbReference>
<dbReference type="SUPFAM" id="SSF57903">
    <property type="entry name" value="FYVE/PHD zinc finger"/>
    <property type="match status" value="1"/>
</dbReference>
<dbReference type="InterPro" id="IPR017896">
    <property type="entry name" value="4Fe4S_Fe-S-bd"/>
</dbReference>
<dbReference type="AlphaFoldDB" id="A0A9W7C6P6"/>
<dbReference type="InterPro" id="IPR011011">
    <property type="entry name" value="Znf_FYVE_PHD"/>
</dbReference>
<feature type="domain" description="FYVE-type" evidence="6">
    <location>
        <begin position="420"/>
        <end position="480"/>
    </location>
</feature>
<dbReference type="EMBL" id="BRXW01000021">
    <property type="protein sequence ID" value="GMI00253.1"/>
    <property type="molecule type" value="Genomic_DNA"/>
</dbReference>
<dbReference type="Gene3D" id="3.30.40.10">
    <property type="entry name" value="Zinc/RING finger domain, C3HC4 (zinc finger)"/>
    <property type="match status" value="1"/>
</dbReference>
<evidence type="ECO:0000259" key="7">
    <source>
        <dbReference type="PROSITE" id="PS51379"/>
    </source>
</evidence>
<dbReference type="InterPro" id="IPR013083">
    <property type="entry name" value="Znf_RING/FYVE/PHD"/>
</dbReference>
<keyword evidence="2 4" id="KW-0863">Zinc-finger</keyword>
<evidence type="ECO:0000256" key="5">
    <source>
        <dbReference type="SAM" id="MobiDB-lite"/>
    </source>
</evidence>
<dbReference type="SUPFAM" id="SSF50729">
    <property type="entry name" value="PH domain-like"/>
    <property type="match status" value="1"/>
</dbReference>
<dbReference type="SMART" id="SM00064">
    <property type="entry name" value="FYVE"/>
    <property type="match status" value="1"/>
</dbReference>
<dbReference type="Proteomes" id="UP001165122">
    <property type="component" value="Unassembled WGS sequence"/>
</dbReference>
<dbReference type="OrthoDB" id="660555at2759"/>
<feature type="compositionally biased region" description="Low complexity" evidence="5">
    <location>
        <begin position="129"/>
        <end position="147"/>
    </location>
</feature>
<evidence type="ECO:0000256" key="1">
    <source>
        <dbReference type="ARBA" id="ARBA00022723"/>
    </source>
</evidence>
<feature type="region of interest" description="Disordered" evidence="5">
    <location>
        <begin position="1"/>
        <end position="165"/>
    </location>
</feature>
<dbReference type="PANTHER" id="PTHR39490">
    <property type="entry name" value="ARRESTIN DOMAIN-CONTAINING PROTEIN D"/>
    <property type="match status" value="1"/>
</dbReference>
<protein>
    <recommendedName>
        <fullName evidence="10">FYVE-type domain-containing protein</fullName>
    </recommendedName>
</protein>
<evidence type="ECO:0000313" key="8">
    <source>
        <dbReference type="EMBL" id="GMI00253.1"/>
    </source>
</evidence>